<accession>A0A5S9RB97</accession>
<keyword evidence="2" id="KW-1185">Reference proteome</keyword>
<dbReference type="RefSeq" id="WP_159235479.1">
    <property type="nucleotide sequence ID" value="NZ_CACSIP010000076.1"/>
</dbReference>
<organism evidence="1 2">
    <name type="scientific">Mycolicibacterium vanbaalenii</name>
    <name type="common">Mycobacterium vanbaalenii</name>
    <dbReference type="NCBI Taxonomy" id="110539"/>
    <lineage>
        <taxon>Bacteria</taxon>
        <taxon>Bacillati</taxon>
        <taxon>Actinomycetota</taxon>
        <taxon>Actinomycetes</taxon>
        <taxon>Mycobacteriales</taxon>
        <taxon>Mycobacteriaceae</taxon>
        <taxon>Mycolicibacterium</taxon>
    </lineage>
</organism>
<dbReference type="EMBL" id="CACSIP010000076">
    <property type="protein sequence ID" value="CAA0138217.1"/>
    <property type="molecule type" value="Genomic_DNA"/>
</dbReference>
<dbReference type="AlphaFoldDB" id="A0A5S9RB97"/>
<evidence type="ECO:0000313" key="1">
    <source>
        <dbReference type="EMBL" id="CAA0138217.1"/>
    </source>
</evidence>
<gene>
    <name evidence="1" type="ORF">AELLOGFF_02395</name>
</gene>
<sequence>MTNPNRVDIPEFLSARLYGDAGEQLNAWKATPTWRSFLSSRPSLLDALTSEVDTNGGIRRSFVHEYADADPLDLFYASMAWGYGTTNVRFPIQRSLLQSPPVENISRIVELTRTAGAEAGWYALHNNHKIPGLGYAFGTKLLHFAGYQHSLRPRPLILDLNVLLALHDAGTGILAAGGISRADYVYYLELAEKWSSDRAWNGTPEDVEYALFKRGQALTNGARDRRRQRGSYSGPQ</sequence>
<protein>
    <submittedName>
        <fullName evidence="1">Uncharacterized protein</fullName>
    </submittedName>
</protein>
<proteinExistence type="predicted"/>
<reference evidence="1 2" key="1">
    <citation type="submission" date="2019-11" db="EMBL/GenBank/DDBJ databases">
        <authorList>
            <person name="Holert J."/>
        </authorList>
    </citation>
    <scope>NUCLEOTIDE SEQUENCE [LARGE SCALE GENOMIC DNA]</scope>
    <source>
        <strain evidence="1">BC8_1</strain>
    </source>
</reference>
<dbReference type="InterPro" id="IPR048868">
    <property type="entry name" value="OGG-like_put"/>
</dbReference>
<evidence type="ECO:0000313" key="2">
    <source>
        <dbReference type="Proteomes" id="UP000430146"/>
    </source>
</evidence>
<dbReference type="Pfam" id="PF21790">
    <property type="entry name" value="OGG"/>
    <property type="match status" value="1"/>
</dbReference>
<dbReference type="OrthoDB" id="9813491at2"/>
<name>A0A5S9RB97_MYCVN</name>
<dbReference type="Proteomes" id="UP000430146">
    <property type="component" value="Unassembled WGS sequence"/>
</dbReference>